<evidence type="ECO:0008006" key="3">
    <source>
        <dbReference type="Google" id="ProtNLM"/>
    </source>
</evidence>
<comment type="caution">
    <text evidence="1">The sequence shown here is derived from an EMBL/GenBank/DDBJ whole genome shotgun (WGS) entry which is preliminary data.</text>
</comment>
<dbReference type="EMBL" id="BJML01000001">
    <property type="protein sequence ID" value="GEB44624.1"/>
    <property type="molecule type" value="Genomic_DNA"/>
</dbReference>
<reference evidence="1 2" key="1">
    <citation type="submission" date="2019-06" db="EMBL/GenBank/DDBJ databases">
        <title>Whole genome shotgun sequence of Microbacterium testaceum NBRC 12675.</title>
        <authorList>
            <person name="Hosoyama A."/>
            <person name="Uohara A."/>
            <person name="Ohji S."/>
            <person name="Ichikawa N."/>
        </authorList>
    </citation>
    <scope>NUCLEOTIDE SEQUENCE [LARGE SCALE GENOMIC DNA]</scope>
    <source>
        <strain evidence="1 2">NBRC 12675</strain>
    </source>
</reference>
<dbReference type="InterPro" id="IPR011335">
    <property type="entry name" value="Restrct_endonuc-II-like"/>
</dbReference>
<dbReference type="Gene3D" id="3.40.960.10">
    <property type="entry name" value="VSR Endonuclease"/>
    <property type="match status" value="1"/>
</dbReference>
<organism evidence="1 2">
    <name type="scientific">Microbacterium testaceum</name>
    <name type="common">Aureobacterium testaceum</name>
    <name type="synonym">Brevibacterium testaceum</name>
    <dbReference type="NCBI Taxonomy" id="2033"/>
    <lineage>
        <taxon>Bacteria</taxon>
        <taxon>Bacillati</taxon>
        <taxon>Actinomycetota</taxon>
        <taxon>Actinomycetes</taxon>
        <taxon>Micrococcales</taxon>
        <taxon>Microbacteriaceae</taxon>
        <taxon>Microbacterium</taxon>
    </lineage>
</organism>
<name>A0A4Y3QHH4_MICTE</name>
<sequence>MPSPRPLPGQLPRHFSVGAAAELGVTRARLRAGDLKTPFHGIRSSQAAEPSSLVEQCLEYAPRLTPWQFFSHETALALWGICTPEWPYVPRIHVSAHRPRREPRTDGVVGHRLQTRAPAFSAGRHGLPVENPARAWRQCGRLWPLDDLVAAADALLSGRSPLANAQQLRSEISEMGDVRGGVLRAAIGLARPGVRSPRETRLRLLLARNGLPTPEVNADIFDARGLFVAEIDLAFPRWMVAVEYDGRVHAEDERQFARDADRWAAIRAAGWDHVRILSHHLCEGGVPAVGLARDALVRAGWRPGLSERP</sequence>
<accession>A0A4Y3QHH4</accession>
<evidence type="ECO:0000313" key="1">
    <source>
        <dbReference type="EMBL" id="GEB44624.1"/>
    </source>
</evidence>
<proteinExistence type="predicted"/>
<dbReference type="SUPFAM" id="SSF52980">
    <property type="entry name" value="Restriction endonuclease-like"/>
    <property type="match status" value="1"/>
</dbReference>
<dbReference type="AlphaFoldDB" id="A0A4Y3QHH4"/>
<protein>
    <recommendedName>
        <fullName evidence="3">DUF559 domain-containing protein</fullName>
    </recommendedName>
</protein>
<evidence type="ECO:0000313" key="2">
    <source>
        <dbReference type="Proteomes" id="UP000319525"/>
    </source>
</evidence>
<dbReference type="Proteomes" id="UP000319525">
    <property type="component" value="Unassembled WGS sequence"/>
</dbReference>
<gene>
    <name evidence="1" type="ORF">MTE01_05690</name>
</gene>